<evidence type="ECO:0000256" key="2">
    <source>
        <dbReference type="ARBA" id="ARBA00022603"/>
    </source>
</evidence>
<dbReference type="PROSITE" id="PS00092">
    <property type="entry name" value="N6_MTASE"/>
    <property type="match status" value="1"/>
</dbReference>
<evidence type="ECO:0000256" key="4">
    <source>
        <dbReference type="ARBA" id="ARBA00022691"/>
    </source>
</evidence>
<evidence type="ECO:0000259" key="9">
    <source>
        <dbReference type="Pfam" id="PF12950"/>
    </source>
</evidence>
<keyword evidence="3 10" id="KW-0808">Transferase</keyword>
<dbReference type="InterPro" id="IPR011639">
    <property type="entry name" value="MethylTrfase_TaqI-like_dom"/>
</dbReference>
<evidence type="ECO:0000313" key="11">
    <source>
        <dbReference type="Proteomes" id="UP000094056"/>
    </source>
</evidence>
<keyword evidence="5" id="KW-0680">Restriction system</keyword>
<dbReference type="GO" id="GO:0003677">
    <property type="term" value="F:DNA binding"/>
    <property type="evidence" value="ECO:0007669"/>
    <property type="project" value="UniProtKB-KW"/>
</dbReference>
<dbReference type="AlphaFoldDB" id="A0A1E3XF67"/>
<evidence type="ECO:0000259" key="8">
    <source>
        <dbReference type="Pfam" id="PF07669"/>
    </source>
</evidence>
<protein>
    <recommendedName>
        <fullName evidence="1">site-specific DNA-methyltransferase (adenine-specific)</fullName>
        <ecNumber evidence="1">2.1.1.72</ecNumber>
    </recommendedName>
</protein>
<dbReference type="InterPro" id="IPR029063">
    <property type="entry name" value="SAM-dependent_MTases_sf"/>
</dbReference>
<accession>A0A1E3XF67</accession>
<dbReference type="GO" id="GO:0032259">
    <property type="term" value="P:methylation"/>
    <property type="evidence" value="ECO:0007669"/>
    <property type="project" value="UniProtKB-KW"/>
</dbReference>
<dbReference type="InterPro" id="IPR025931">
    <property type="entry name" value="TaqI_C"/>
</dbReference>
<dbReference type="EMBL" id="MAYW01000024">
    <property type="protein sequence ID" value="ODS33594.1"/>
    <property type="molecule type" value="Genomic_DNA"/>
</dbReference>
<organism evidence="10 11">
    <name type="scientific">Candidatus Scalindua rubra</name>
    <dbReference type="NCBI Taxonomy" id="1872076"/>
    <lineage>
        <taxon>Bacteria</taxon>
        <taxon>Pseudomonadati</taxon>
        <taxon>Planctomycetota</taxon>
        <taxon>Candidatus Brocadiia</taxon>
        <taxon>Candidatus Brocadiales</taxon>
        <taxon>Candidatus Scalinduaceae</taxon>
        <taxon>Candidatus Scalindua</taxon>
    </lineage>
</organism>
<dbReference type="PRINTS" id="PR00507">
    <property type="entry name" value="N12N6MTFRASE"/>
</dbReference>
<dbReference type="GO" id="GO:0009007">
    <property type="term" value="F:site-specific DNA-methyltransferase (adenine-specific) activity"/>
    <property type="evidence" value="ECO:0007669"/>
    <property type="project" value="UniProtKB-EC"/>
</dbReference>
<dbReference type="InterPro" id="IPR050953">
    <property type="entry name" value="N4_N6_ade-DNA_methylase"/>
</dbReference>
<gene>
    <name evidence="10" type="ORF">SCARUB_01257</name>
</gene>
<comment type="catalytic activity">
    <reaction evidence="7">
        <text>a 2'-deoxyadenosine in DNA + S-adenosyl-L-methionine = an N(6)-methyl-2'-deoxyadenosine in DNA + S-adenosyl-L-homocysteine + H(+)</text>
        <dbReference type="Rhea" id="RHEA:15197"/>
        <dbReference type="Rhea" id="RHEA-COMP:12418"/>
        <dbReference type="Rhea" id="RHEA-COMP:12419"/>
        <dbReference type="ChEBI" id="CHEBI:15378"/>
        <dbReference type="ChEBI" id="CHEBI:57856"/>
        <dbReference type="ChEBI" id="CHEBI:59789"/>
        <dbReference type="ChEBI" id="CHEBI:90615"/>
        <dbReference type="ChEBI" id="CHEBI:90616"/>
        <dbReference type="EC" id="2.1.1.72"/>
    </reaction>
</comment>
<reference evidence="10 11" key="1">
    <citation type="submission" date="2016-07" db="EMBL/GenBank/DDBJ databases">
        <title>Draft genome of Scalindua rubra, obtained from a brine-seawater interface in the Red Sea, sheds light on salt adaptation in anammox bacteria.</title>
        <authorList>
            <person name="Speth D.R."/>
            <person name="Lagkouvardos I."/>
            <person name="Wang Y."/>
            <person name="Qian P.-Y."/>
            <person name="Dutilh B.E."/>
            <person name="Jetten M.S."/>
        </authorList>
    </citation>
    <scope>NUCLEOTIDE SEQUENCE [LARGE SCALE GENOMIC DNA]</scope>
    <source>
        <strain evidence="10">BSI-1</strain>
    </source>
</reference>
<feature type="domain" description="Type II methyltransferase M.TaqI-like" evidence="8">
    <location>
        <begin position="591"/>
        <end position="799"/>
    </location>
</feature>
<evidence type="ECO:0000256" key="7">
    <source>
        <dbReference type="ARBA" id="ARBA00047942"/>
    </source>
</evidence>
<evidence type="ECO:0000256" key="3">
    <source>
        <dbReference type="ARBA" id="ARBA00022679"/>
    </source>
</evidence>
<keyword evidence="2 10" id="KW-0489">Methyltransferase</keyword>
<dbReference type="Pfam" id="PF07669">
    <property type="entry name" value="Eco57I"/>
    <property type="match status" value="1"/>
</dbReference>
<dbReference type="Proteomes" id="UP000094056">
    <property type="component" value="Unassembled WGS sequence"/>
</dbReference>
<evidence type="ECO:0000256" key="5">
    <source>
        <dbReference type="ARBA" id="ARBA00022747"/>
    </source>
</evidence>
<dbReference type="InterPro" id="IPR002052">
    <property type="entry name" value="DNA_methylase_N6_adenine_CS"/>
</dbReference>
<dbReference type="PANTHER" id="PTHR33841:SF1">
    <property type="entry name" value="DNA METHYLTRANSFERASE A"/>
    <property type="match status" value="1"/>
</dbReference>
<proteinExistence type="predicted"/>
<keyword evidence="4" id="KW-0949">S-adenosyl-L-methionine</keyword>
<dbReference type="Gene3D" id="3.40.50.150">
    <property type="entry name" value="Vaccinia Virus protein VP39"/>
    <property type="match status" value="1"/>
</dbReference>
<dbReference type="Pfam" id="PF12950">
    <property type="entry name" value="TaqI_C"/>
    <property type="match status" value="1"/>
</dbReference>
<dbReference type="SUPFAM" id="SSF53335">
    <property type="entry name" value="S-adenosyl-L-methionine-dependent methyltransferases"/>
    <property type="match status" value="1"/>
</dbReference>
<sequence length="1102" mass="127704">MEKQSAINLIRETFQNTFDKGRFSKFIKELLNHIEETPTTVYRGNIIPDAYKPYINTLDRIGKYGDVDENKIDILIIHLKKETSLERARTMQRNFIAWYLNGSRGGILKDAALVAFVSPDQEDWRFSLVKMDYRLDTSGKRIKTKKELTPARRFSFLVGTNENSHTAQSRLVPILEDDGHNPTLEELEEAFSIEKVTKEFFEKYRELFLWTKETIDEVVRKDSKVKADFNAKGVNTVDFAKKLLGQIVFLYFLQKKGWFGVERDSEWGTGSKQFLRKLFKGIHGKYSNFFNDILEPLFYDALSRDRSDIDHWNDQFKCKIPFLNGGLFDPIGNYSWYNTDILLPNELFSNQNKTKEGDIGNGILDIFDRYNFTVKEDEPLEKEVAVDPEMLGKAYEKFNAIRTDNYEEYKNALKSGNKGEENKFNKQYGVYYTPREIVHYMCQQSLINYLYTVTQASSLKEKERKQDACVTIAKEDIEALIHLGEQVSENEATALLKEKLIAEGKQKTTKNKPVLPESIKFNAALIDNKLAEITVCDPAVGSGAFLVGMMSEIVKARNVLSVFVTPASSLRNHKQDACDTYNFKRRCIERSLYGVDIDPGAVEIAKLRLWLSLVVDEDDIKNIKPLPNLDYKVVCGNSLLGVEKNLFNLNSFNELEKLKPLFFNETNPTKKQEYRAKIDDLISRITNGHREFDFEIYFSEVFHKKSGFDVVIANPPYVGIEDIKWDARRFYETIFKTATGRFDLYALFIEKAMQIKSTSGAFAFIIPGKFLNNKQFMIARKILCENHGVNVVKIDKKVFEAAQVDSVIVESHFPSGLINPKYKTYRYDGEQFKFLSEIDINKILDDKYAIFRLEIDTQADALISKIKRDTFKIKEIGEVKDGIVAGCIKDILFINKRINKDCKKLYFGKHLSRFHLRDTDIWVNYKPKEMLEEEIKRKGKKRPGLWMRDSKIFKREKILSRFVAKEIIATYDNESRFYEHTLHSTHITDKRFKTKYILGLFNSRLFKYYYQITNSQGGNIFPQVRISSIENLPIKLVSKKAQENIESLVGRILAITKGEDYLKDPKKQTKALILEAEIDQLVYNLYDLTPEEIKIVEGTNKS</sequence>
<feature type="domain" description="TaqI-like C-terminal specificity" evidence="9">
    <location>
        <begin position="904"/>
        <end position="1034"/>
    </location>
</feature>
<evidence type="ECO:0000313" key="10">
    <source>
        <dbReference type="EMBL" id="ODS33594.1"/>
    </source>
</evidence>
<name>A0A1E3XF67_9BACT</name>
<evidence type="ECO:0000256" key="1">
    <source>
        <dbReference type="ARBA" id="ARBA00011900"/>
    </source>
</evidence>
<keyword evidence="6" id="KW-0238">DNA-binding</keyword>
<dbReference type="PATRIC" id="fig|1872076.5.peg.1446"/>
<evidence type="ECO:0000256" key="6">
    <source>
        <dbReference type="ARBA" id="ARBA00023125"/>
    </source>
</evidence>
<comment type="caution">
    <text evidence="10">The sequence shown here is derived from an EMBL/GenBank/DDBJ whole genome shotgun (WGS) entry which is preliminary data.</text>
</comment>
<dbReference type="GO" id="GO:0009307">
    <property type="term" value="P:DNA restriction-modification system"/>
    <property type="evidence" value="ECO:0007669"/>
    <property type="project" value="UniProtKB-KW"/>
</dbReference>
<dbReference type="PANTHER" id="PTHR33841">
    <property type="entry name" value="DNA METHYLTRANSFERASE YEEA-RELATED"/>
    <property type="match status" value="1"/>
</dbReference>
<dbReference type="EC" id="2.1.1.72" evidence="1"/>